<dbReference type="Gene3D" id="2.130.10.10">
    <property type="entry name" value="YVTN repeat-like/Quinoprotein amine dehydrogenase"/>
    <property type="match status" value="1"/>
</dbReference>
<evidence type="ECO:0000256" key="4">
    <source>
        <dbReference type="PROSITE-ProRule" id="PRU00221"/>
    </source>
</evidence>
<sequence length="551" mass="61688">MISSTSWVSKGFPQQEPVMDYEVNDNEMNKINEMMKLSGISQDEDLEESEKPIKDDYKYADDEDLKKFNMDDYDDEPQTSAAQLFGSREFDKSFLKGANTYVDENGETFVELPKVSGTGDNEGDEYDEEFENLSGDDDDEKDDMIILPTDNLILASRTDVEGDLSFLEVYLFDEGETTKDFDREGSLYVHHDVMLPAFPLAVEWINYTPTSINYRKNLDEDRIGNFAAVATFEPTIEVWDLDVPSKTIPTFMLKGHKGAVLSLSHNPMFRNVLVSGGSDGTIRVWDLNEADSTANEDQALSKGEKLKLKLHGKSKISSVKWLKSGMHILSAGYDSRIVVCDVSADKPKADKSWKVPNNEEIESIELIGADEKLVLIGTDSGTVYCFDLESESGSKPLWALDAHNGGISSVTSNAVIPNLFVTSAIAEKAIKVWKIDATTFKNPKLVTTRDFGVGNILTCNFAKDFEVSGYVNVGGVSGGLIVWDLFNNKVFKRQMAEEFTALLKRKEVQETYPNFIYKYTHSNASNNEIFVSTNAEEIDEEDSDKEDELEE</sequence>
<keyword evidence="6" id="KW-1185">Reference proteome</keyword>
<evidence type="ECO:0000313" key="5">
    <source>
        <dbReference type="EMBL" id="OEJ86987.1"/>
    </source>
</evidence>
<dbReference type="GO" id="GO:0006364">
    <property type="term" value="P:rRNA processing"/>
    <property type="evidence" value="ECO:0007669"/>
    <property type="project" value="InterPro"/>
</dbReference>
<dbReference type="PANTHER" id="PTHR14091">
    <property type="entry name" value="PERIODIC TRYPTOPHAN PROTEIN 1"/>
    <property type="match status" value="1"/>
</dbReference>
<dbReference type="VEuPathDB" id="FungiDB:AWRI3580_g2670"/>
<accession>A0A1E5RJC6</accession>
<evidence type="ECO:0000313" key="6">
    <source>
        <dbReference type="Proteomes" id="UP000095358"/>
    </source>
</evidence>
<dbReference type="PROSITE" id="PS50294">
    <property type="entry name" value="WD_REPEATS_REGION"/>
    <property type="match status" value="1"/>
</dbReference>
<dbReference type="EMBL" id="LPNN01000005">
    <property type="protein sequence ID" value="OEJ86987.1"/>
    <property type="molecule type" value="Genomic_DNA"/>
</dbReference>
<dbReference type="InterPro" id="IPR044285">
    <property type="entry name" value="PWP1"/>
</dbReference>
<comment type="caution">
    <text evidence="5">The sequence shown here is derived from an EMBL/GenBank/DDBJ whole genome shotgun (WGS) entry which is preliminary data.</text>
</comment>
<dbReference type="PROSITE" id="PS00678">
    <property type="entry name" value="WD_REPEATS_1"/>
    <property type="match status" value="1"/>
</dbReference>
<dbReference type="AlphaFoldDB" id="A0A1E5RJC6"/>
<dbReference type="SMART" id="SM00320">
    <property type="entry name" value="WD40"/>
    <property type="match status" value="4"/>
</dbReference>
<dbReference type="Pfam" id="PF00400">
    <property type="entry name" value="WD40"/>
    <property type="match status" value="2"/>
</dbReference>
<dbReference type="OrthoDB" id="270624at2759"/>
<keyword evidence="3" id="KW-0677">Repeat</keyword>
<dbReference type="Proteomes" id="UP000095358">
    <property type="component" value="Unassembled WGS sequence"/>
</dbReference>
<dbReference type="InterPro" id="IPR019775">
    <property type="entry name" value="WD40_repeat_CS"/>
</dbReference>
<dbReference type="InterPro" id="IPR036322">
    <property type="entry name" value="WD40_repeat_dom_sf"/>
</dbReference>
<keyword evidence="2 4" id="KW-0853">WD repeat</keyword>
<dbReference type="STRING" id="29833.A0A1E5RJC6"/>
<dbReference type="SUPFAM" id="SSF50978">
    <property type="entry name" value="WD40 repeat-like"/>
    <property type="match status" value="1"/>
</dbReference>
<feature type="repeat" description="WD" evidence="4">
    <location>
        <begin position="253"/>
        <end position="295"/>
    </location>
</feature>
<gene>
    <name evidence="5" type="ORF">AWRI3580_g2670</name>
</gene>
<dbReference type="PROSITE" id="PS50082">
    <property type="entry name" value="WD_REPEATS_2"/>
    <property type="match status" value="1"/>
</dbReference>
<evidence type="ECO:0000256" key="3">
    <source>
        <dbReference type="ARBA" id="ARBA00022737"/>
    </source>
</evidence>
<dbReference type="InterPro" id="IPR001680">
    <property type="entry name" value="WD40_rpt"/>
</dbReference>
<organism evidence="5 6">
    <name type="scientific">Hanseniaspora uvarum</name>
    <name type="common">Yeast</name>
    <name type="synonym">Kloeckera apiculata</name>
    <dbReference type="NCBI Taxonomy" id="29833"/>
    <lineage>
        <taxon>Eukaryota</taxon>
        <taxon>Fungi</taxon>
        <taxon>Dikarya</taxon>
        <taxon>Ascomycota</taxon>
        <taxon>Saccharomycotina</taxon>
        <taxon>Saccharomycetes</taxon>
        <taxon>Saccharomycodales</taxon>
        <taxon>Saccharomycodaceae</taxon>
        <taxon>Hanseniaspora</taxon>
    </lineage>
</organism>
<proteinExistence type="predicted"/>
<dbReference type="GO" id="GO:0005634">
    <property type="term" value="C:nucleus"/>
    <property type="evidence" value="ECO:0007669"/>
    <property type="project" value="TreeGrafter"/>
</dbReference>
<evidence type="ECO:0000256" key="1">
    <source>
        <dbReference type="ARBA" id="ARBA00022553"/>
    </source>
</evidence>
<protein>
    <submittedName>
        <fullName evidence="5">Periodic tryptophan protein 1</fullName>
    </submittedName>
</protein>
<dbReference type="PANTHER" id="PTHR14091:SF0">
    <property type="entry name" value="PERIODIC TRYPTOPHAN PROTEIN 1 HOMOLOG"/>
    <property type="match status" value="1"/>
</dbReference>
<name>A0A1E5RJC6_HANUV</name>
<keyword evidence="1" id="KW-0597">Phosphoprotein</keyword>
<dbReference type="InterPro" id="IPR015943">
    <property type="entry name" value="WD40/YVTN_repeat-like_dom_sf"/>
</dbReference>
<evidence type="ECO:0000256" key="2">
    <source>
        <dbReference type="ARBA" id="ARBA00022574"/>
    </source>
</evidence>
<reference evidence="6" key="1">
    <citation type="journal article" date="2016" name="Genome Announc.">
        <title>Genome sequences of three species of Hanseniaspora isolated from spontaneous wine fermentations.</title>
        <authorList>
            <person name="Sternes P.R."/>
            <person name="Lee D."/>
            <person name="Kutyna D.R."/>
            <person name="Borneman A.R."/>
        </authorList>
    </citation>
    <scope>NUCLEOTIDE SEQUENCE [LARGE SCALE GENOMIC DNA]</scope>
    <source>
        <strain evidence="6">AWRI3580</strain>
    </source>
</reference>